<sequence>MIQPPYLSGQLLLSMPGIGDPRFERVVIAICVHDENGALGLVINRALSDLTVPELMRQLEIDPGDTPDRAVLEGGPVEPSRGFVLHSPDYEGQSTIMVTGAGVGDLWGLTSTLDVLKDIAAGRGPARWLSTLGYTGWGPGQLEDEMARHGWQQAPGDAAILFEAPLASRWATAFAGLGVNVGQLSTTAGRA</sequence>
<dbReference type="Pfam" id="PF02622">
    <property type="entry name" value="DUF179"/>
    <property type="match status" value="1"/>
</dbReference>
<protein>
    <recommendedName>
        <fullName evidence="2">UPF0301 protein FHS79_003123</fullName>
    </recommendedName>
</protein>
<dbReference type="Proteomes" id="UP000538147">
    <property type="component" value="Unassembled WGS sequence"/>
</dbReference>
<comment type="similarity">
    <text evidence="1 2">Belongs to the UPF0301 (AlgH) family.</text>
</comment>
<dbReference type="PANTHER" id="PTHR30327:SF1">
    <property type="entry name" value="UPF0301 PROTEIN YQGE"/>
    <property type="match status" value="1"/>
</dbReference>
<dbReference type="EMBL" id="JACIIV010000027">
    <property type="protein sequence ID" value="MBB6228929.1"/>
    <property type="molecule type" value="Genomic_DNA"/>
</dbReference>
<evidence type="ECO:0000313" key="3">
    <source>
        <dbReference type="EMBL" id="MBB6228929.1"/>
    </source>
</evidence>
<evidence type="ECO:0000313" key="4">
    <source>
        <dbReference type="Proteomes" id="UP000538147"/>
    </source>
</evidence>
<comment type="caution">
    <text evidence="3">The sequence shown here is derived from an EMBL/GenBank/DDBJ whole genome shotgun (WGS) entry which is preliminary data.</text>
</comment>
<dbReference type="GO" id="GO:0005829">
    <property type="term" value="C:cytosol"/>
    <property type="evidence" value="ECO:0007669"/>
    <property type="project" value="TreeGrafter"/>
</dbReference>
<name>A0A841L7F7_9SPHN</name>
<gene>
    <name evidence="3" type="ORF">FHS79_003123</name>
</gene>
<evidence type="ECO:0000256" key="1">
    <source>
        <dbReference type="ARBA" id="ARBA00009600"/>
    </source>
</evidence>
<evidence type="ECO:0000256" key="2">
    <source>
        <dbReference type="HAMAP-Rule" id="MF_00758"/>
    </source>
</evidence>
<proteinExistence type="inferred from homology"/>
<keyword evidence="4" id="KW-1185">Reference proteome</keyword>
<dbReference type="AlphaFoldDB" id="A0A841L7F7"/>
<dbReference type="Gene3D" id="3.40.1740.10">
    <property type="entry name" value="VC0467-like"/>
    <property type="match status" value="1"/>
</dbReference>
<organism evidence="3 4">
    <name type="scientific">Polymorphobacter multimanifer</name>
    <dbReference type="NCBI Taxonomy" id="1070431"/>
    <lineage>
        <taxon>Bacteria</taxon>
        <taxon>Pseudomonadati</taxon>
        <taxon>Pseudomonadota</taxon>
        <taxon>Alphaproteobacteria</taxon>
        <taxon>Sphingomonadales</taxon>
        <taxon>Sphingosinicellaceae</taxon>
        <taxon>Polymorphobacter</taxon>
    </lineage>
</organism>
<dbReference type="PANTHER" id="PTHR30327">
    <property type="entry name" value="UNCHARACTERIZED PROTEIN YQGE"/>
    <property type="match status" value="1"/>
</dbReference>
<accession>A0A841L7F7</accession>
<reference evidence="3 4" key="1">
    <citation type="submission" date="2020-08" db="EMBL/GenBank/DDBJ databases">
        <title>Genomic Encyclopedia of Type Strains, Phase IV (KMG-IV): sequencing the most valuable type-strain genomes for metagenomic binning, comparative biology and taxonomic classification.</title>
        <authorList>
            <person name="Goeker M."/>
        </authorList>
    </citation>
    <scope>NUCLEOTIDE SEQUENCE [LARGE SCALE GENOMIC DNA]</scope>
    <source>
        <strain evidence="3 4">DSM 102189</strain>
    </source>
</reference>
<dbReference type="InterPro" id="IPR003774">
    <property type="entry name" value="AlgH-like"/>
</dbReference>
<dbReference type="SUPFAM" id="SSF143456">
    <property type="entry name" value="VC0467-like"/>
    <property type="match status" value="1"/>
</dbReference>
<dbReference type="HAMAP" id="MF_00758">
    <property type="entry name" value="UPF0301"/>
    <property type="match status" value="1"/>
</dbReference>
<dbReference type="RefSeq" id="WP_184202158.1">
    <property type="nucleotide sequence ID" value="NZ_BMOX01000065.1"/>
</dbReference>